<sequence>MELPLDADEAWEAVTELEEWLVDDSDLALEPGEEGTLRLPGGEERRAVVEEVSPSERLTFWWWSGEAPATRVELTLVPAIGGTVVRVVESGFAPGPMAMASALSRLALVPA</sequence>
<dbReference type="EMBL" id="CADCVT010000289">
    <property type="protein sequence ID" value="CAA9516775.1"/>
    <property type="molecule type" value="Genomic_DNA"/>
</dbReference>
<dbReference type="Gene3D" id="3.30.530.20">
    <property type="match status" value="1"/>
</dbReference>
<proteinExistence type="inferred from homology"/>
<dbReference type="Pfam" id="PF08327">
    <property type="entry name" value="AHSA1"/>
    <property type="match status" value="1"/>
</dbReference>
<protein>
    <recommendedName>
        <fullName evidence="2">Activator of Hsp90 ATPase homologue 1/2-like C-terminal domain-containing protein</fullName>
    </recommendedName>
</protein>
<dbReference type="InterPro" id="IPR013538">
    <property type="entry name" value="ASHA1/2-like_C"/>
</dbReference>
<dbReference type="AlphaFoldDB" id="A0A6J4T998"/>
<evidence type="ECO:0000256" key="1">
    <source>
        <dbReference type="ARBA" id="ARBA00006817"/>
    </source>
</evidence>
<dbReference type="InterPro" id="IPR023393">
    <property type="entry name" value="START-like_dom_sf"/>
</dbReference>
<dbReference type="CDD" id="cd07814">
    <property type="entry name" value="SRPBCC_CalC_Aha1-like"/>
    <property type="match status" value="1"/>
</dbReference>
<accession>A0A6J4T998</accession>
<evidence type="ECO:0000313" key="3">
    <source>
        <dbReference type="EMBL" id="CAA9516775.1"/>
    </source>
</evidence>
<reference evidence="3" key="1">
    <citation type="submission" date="2020-02" db="EMBL/GenBank/DDBJ databases">
        <authorList>
            <person name="Meier V. D."/>
        </authorList>
    </citation>
    <scope>NUCLEOTIDE SEQUENCE</scope>
    <source>
        <strain evidence="3">AVDCRST_MAG85</strain>
    </source>
</reference>
<evidence type="ECO:0000259" key="2">
    <source>
        <dbReference type="Pfam" id="PF08327"/>
    </source>
</evidence>
<comment type="similarity">
    <text evidence="1">Belongs to the AHA1 family.</text>
</comment>
<organism evidence="3">
    <name type="scientific">uncultured Solirubrobacteraceae bacterium</name>
    <dbReference type="NCBI Taxonomy" id="1162706"/>
    <lineage>
        <taxon>Bacteria</taxon>
        <taxon>Bacillati</taxon>
        <taxon>Actinomycetota</taxon>
        <taxon>Thermoleophilia</taxon>
        <taxon>Solirubrobacterales</taxon>
        <taxon>Solirubrobacteraceae</taxon>
        <taxon>environmental samples</taxon>
    </lineage>
</organism>
<dbReference type="SUPFAM" id="SSF55961">
    <property type="entry name" value="Bet v1-like"/>
    <property type="match status" value="1"/>
</dbReference>
<feature type="domain" description="Activator of Hsp90 ATPase homologue 1/2-like C-terminal" evidence="2">
    <location>
        <begin position="8"/>
        <end position="97"/>
    </location>
</feature>
<gene>
    <name evidence="3" type="ORF">AVDCRST_MAG85-2663</name>
</gene>
<name>A0A6J4T998_9ACTN</name>